<protein>
    <submittedName>
        <fullName evidence="1">Uncharacterized protein</fullName>
    </submittedName>
</protein>
<keyword evidence="2" id="KW-1185">Reference proteome</keyword>
<dbReference type="EnsemblPlants" id="AVESA.00010b.r2.4AG0620080.1">
    <property type="protein sequence ID" value="AVESA.00010b.r2.4AG0620080.1.CDS"/>
    <property type="gene ID" value="AVESA.00010b.r2.4AG0620080"/>
</dbReference>
<name>A0ACD5WHQ3_AVESA</name>
<organism evidence="1 2">
    <name type="scientific">Avena sativa</name>
    <name type="common">Oat</name>
    <dbReference type="NCBI Taxonomy" id="4498"/>
    <lineage>
        <taxon>Eukaryota</taxon>
        <taxon>Viridiplantae</taxon>
        <taxon>Streptophyta</taxon>
        <taxon>Embryophyta</taxon>
        <taxon>Tracheophyta</taxon>
        <taxon>Spermatophyta</taxon>
        <taxon>Magnoliopsida</taxon>
        <taxon>Liliopsida</taxon>
        <taxon>Poales</taxon>
        <taxon>Poaceae</taxon>
        <taxon>BOP clade</taxon>
        <taxon>Pooideae</taxon>
        <taxon>Poodae</taxon>
        <taxon>Poeae</taxon>
        <taxon>Poeae Chloroplast Group 1 (Aveneae type)</taxon>
        <taxon>Aveninae</taxon>
        <taxon>Avena</taxon>
    </lineage>
</organism>
<reference evidence="1" key="1">
    <citation type="submission" date="2021-05" db="EMBL/GenBank/DDBJ databases">
        <authorList>
            <person name="Scholz U."/>
            <person name="Mascher M."/>
            <person name="Fiebig A."/>
        </authorList>
    </citation>
    <scope>NUCLEOTIDE SEQUENCE [LARGE SCALE GENOMIC DNA]</scope>
</reference>
<accession>A0ACD5WHQ3</accession>
<reference evidence="1" key="2">
    <citation type="submission" date="2025-09" db="UniProtKB">
        <authorList>
            <consortium name="EnsemblPlants"/>
        </authorList>
    </citation>
    <scope>IDENTIFICATION</scope>
</reference>
<evidence type="ECO:0000313" key="2">
    <source>
        <dbReference type="Proteomes" id="UP001732700"/>
    </source>
</evidence>
<sequence length="764" mass="84475">MARVRVRLPNSPATPSDSEEPEPEDDLLLPVGAEAELRIDDPGLLGSFYEVTVTGHLTSHGRYRVLYSTLVSDDGGPLEETAAAADVRPRPPPSAGPGRDFALHEAVEAFHNEGWWAGVVSAVPPPGRPRVYEVAFPMSRETMEFHDTHLRPHRVFKAGRWLPAAEAEDGSPLFCEGTQVEVSRSAKSFGETWSPASVLKVFGSTNFLVKYTHAGEDEEAATEIIDSQYIRPARTDTCMDSKYRISRSSHVEVMHEGSWWTGAIQEVLGSGSSKKYVVKLKSFETDMDDVECLDTLIVGKTQLRPHIDWDGERWVRRLTEEFVNGRKLISQKRPSSSSLSTHEEVGEISYKNGCYRGKKLKSLDVVSERTSLLSVCIDKCEIMHKSGSYSEETMKQGNEVVALGSPSLPSMEGFAHLRDHSLAQSSHPEQASSQNIITTSAPVPQSRQLQASMLGTFGQPRLLLQGPLLGTQSLNPHTPKKGTADDESIEDARNIVSMSKDLARLKDGVDDVELRHTVPAGRGMISEIDTVNSVDVTMTTTKDVGGSQQGGGSSMDDGVSESESLAVEHLPFVKTFPLWSRIEAMEVFREGPQQRPHLNQLQQLNPELREGTAFGLMLCFANLAESINMLDVEDDNNDEGGVLEEKMQVLPLLEANGFEVGALRSRLQALLDRKNSRRRAERHYDAMKALVEKIALKETDDRELGVRIRVLALAARDLGIYFRLVRDGMRSAVTQKVKNAVEMARLKAEAKELERSAELAAPWR</sequence>
<evidence type="ECO:0000313" key="1">
    <source>
        <dbReference type="EnsemblPlants" id="AVESA.00010b.r2.4AG0620080.1.CDS"/>
    </source>
</evidence>
<proteinExistence type="predicted"/>
<dbReference type="Proteomes" id="UP001732700">
    <property type="component" value="Chromosome 4A"/>
</dbReference>